<evidence type="ECO:0000313" key="1">
    <source>
        <dbReference type="EMBL" id="NEB70254.1"/>
    </source>
</evidence>
<accession>A0A6N9VBJ9</accession>
<dbReference type="AlphaFoldDB" id="A0A6N9VBJ9"/>
<comment type="caution">
    <text evidence="1">The sequence shown here is derived from an EMBL/GenBank/DDBJ whole genome shotgun (WGS) entry which is preliminary data.</text>
</comment>
<dbReference type="RefSeq" id="WP_164358144.1">
    <property type="nucleotide sequence ID" value="NZ_JAAGME010001046.1"/>
</dbReference>
<proteinExistence type="predicted"/>
<gene>
    <name evidence="1" type="ORF">G3I39_24835</name>
</gene>
<sequence>MTTTTNREAPHHNTLTCVKDYNCWLPACRDRYKDYQRTRYRGIADGTWEPLVDAAPVRQHLASLYSAGFSPYRIGELTGLPYETVIGFTQVHGFSGKRRSRKRRCNPETAAKILAIQPGEHLPGKTDATGTQRRIQALVAAGWPLSHLGPRFGLSERTTGALLTQDRVYGRTAGAVIRVYNELADQKPEKHGVTRRSITRSKARAQRNRWATIAYWATRADAIDDPHFTPDFKVTQAEILAEETRWLIETAGLTRTEAAERLGKHRSYIDRVLGQTDLKAAA</sequence>
<dbReference type="EMBL" id="JAAGME010001046">
    <property type="protein sequence ID" value="NEB70254.1"/>
    <property type="molecule type" value="Genomic_DNA"/>
</dbReference>
<name>A0A6N9VBJ9_STRMI</name>
<dbReference type="Proteomes" id="UP000471648">
    <property type="component" value="Unassembled WGS sequence"/>
</dbReference>
<protein>
    <submittedName>
        <fullName evidence="1">Uncharacterized protein</fullName>
    </submittedName>
</protein>
<evidence type="ECO:0000313" key="2">
    <source>
        <dbReference type="Proteomes" id="UP000471648"/>
    </source>
</evidence>
<reference evidence="1 2" key="1">
    <citation type="submission" date="2020-01" db="EMBL/GenBank/DDBJ databases">
        <title>Insect and environment-associated Actinomycetes.</title>
        <authorList>
            <person name="Currrie C."/>
            <person name="Chevrette M."/>
            <person name="Carlson C."/>
            <person name="Stubbendieck R."/>
            <person name="Wendt-Pienkowski E."/>
        </authorList>
    </citation>
    <scope>NUCLEOTIDE SEQUENCE [LARGE SCALE GENOMIC DNA]</scope>
    <source>
        <strain evidence="1 2">SID14438</strain>
    </source>
</reference>
<organism evidence="1 2">
    <name type="scientific">Streptomyces microflavus</name>
    <name type="common">Streptomyces lipmanii</name>
    <dbReference type="NCBI Taxonomy" id="1919"/>
    <lineage>
        <taxon>Bacteria</taxon>
        <taxon>Bacillati</taxon>
        <taxon>Actinomycetota</taxon>
        <taxon>Actinomycetes</taxon>
        <taxon>Kitasatosporales</taxon>
        <taxon>Streptomycetaceae</taxon>
        <taxon>Streptomyces</taxon>
    </lineage>
</organism>